<keyword evidence="8" id="KW-1185">Reference proteome</keyword>
<dbReference type="GO" id="GO:0005524">
    <property type="term" value="F:ATP binding"/>
    <property type="evidence" value="ECO:0007669"/>
    <property type="project" value="UniProtKB-KW"/>
</dbReference>
<gene>
    <name evidence="7" type="ORF">chiPu_0024392</name>
</gene>
<dbReference type="Gene3D" id="3.30.200.20">
    <property type="entry name" value="Phosphorylase Kinase, domain 1"/>
    <property type="match status" value="1"/>
</dbReference>
<dbReference type="AlphaFoldDB" id="A0A401TCK7"/>
<dbReference type="GO" id="GO:0004674">
    <property type="term" value="F:protein serine/threonine kinase activity"/>
    <property type="evidence" value="ECO:0007669"/>
    <property type="project" value="UniProtKB-KW"/>
</dbReference>
<feature type="non-terminal residue" evidence="7">
    <location>
        <position position="1"/>
    </location>
</feature>
<evidence type="ECO:0000259" key="6">
    <source>
        <dbReference type="PROSITE" id="PS50011"/>
    </source>
</evidence>
<dbReference type="STRING" id="137246.A0A401TCK7"/>
<dbReference type="SUPFAM" id="SSF56112">
    <property type="entry name" value="Protein kinase-like (PK-like)"/>
    <property type="match status" value="1"/>
</dbReference>
<dbReference type="EMBL" id="BEZZ01038521">
    <property type="protein sequence ID" value="GCC40357.1"/>
    <property type="molecule type" value="Genomic_DNA"/>
</dbReference>
<proteinExistence type="predicted"/>
<name>A0A401TCK7_CHIPU</name>
<reference evidence="7 8" key="1">
    <citation type="journal article" date="2018" name="Nat. Ecol. Evol.">
        <title>Shark genomes provide insights into elasmobranch evolution and the origin of vertebrates.</title>
        <authorList>
            <person name="Hara Y"/>
            <person name="Yamaguchi K"/>
            <person name="Onimaru K"/>
            <person name="Kadota M"/>
            <person name="Koyanagi M"/>
            <person name="Keeley SD"/>
            <person name="Tatsumi K"/>
            <person name="Tanaka K"/>
            <person name="Motone F"/>
            <person name="Kageyama Y"/>
            <person name="Nozu R"/>
            <person name="Adachi N"/>
            <person name="Nishimura O"/>
            <person name="Nakagawa R"/>
            <person name="Tanegashima C"/>
            <person name="Kiyatake I"/>
            <person name="Matsumoto R"/>
            <person name="Murakumo K"/>
            <person name="Nishida K"/>
            <person name="Terakita A"/>
            <person name="Kuratani S"/>
            <person name="Sato K"/>
            <person name="Hyodo S Kuraku.S."/>
        </authorList>
    </citation>
    <scope>NUCLEOTIDE SEQUENCE [LARGE SCALE GENOMIC DNA]</scope>
</reference>
<feature type="domain" description="Protein kinase" evidence="6">
    <location>
        <begin position="18"/>
        <end position="106"/>
    </location>
</feature>
<sequence>VQSHSVHGEKPAPVHETYTFFTEINRGRFSIIKKCTENSSGKSFAAKITPYKKQNKPFVLKEYETLKKLHHNNVVQLHGAYITPKYLVLIQELCEGKELYHHLAER</sequence>
<protein>
    <recommendedName>
        <fullName evidence="6">Protein kinase domain-containing protein</fullName>
    </recommendedName>
</protein>
<dbReference type="OMA" id="HECIMTL"/>
<evidence type="ECO:0000313" key="8">
    <source>
        <dbReference type="Proteomes" id="UP000287033"/>
    </source>
</evidence>
<dbReference type="GO" id="GO:0035556">
    <property type="term" value="P:intracellular signal transduction"/>
    <property type="evidence" value="ECO:0007669"/>
    <property type="project" value="TreeGrafter"/>
</dbReference>
<keyword evidence="4" id="KW-0418">Kinase</keyword>
<dbReference type="InterPro" id="IPR000719">
    <property type="entry name" value="Prot_kinase_dom"/>
</dbReference>
<dbReference type="PANTHER" id="PTHR24342:SF14">
    <property type="entry name" value="DEATH-ASSOCIATED PROTEIN KINASE DAPK-1"/>
    <property type="match status" value="1"/>
</dbReference>
<evidence type="ECO:0000256" key="2">
    <source>
        <dbReference type="ARBA" id="ARBA00022679"/>
    </source>
</evidence>
<evidence type="ECO:0000256" key="3">
    <source>
        <dbReference type="ARBA" id="ARBA00022741"/>
    </source>
</evidence>
<dbReference type="GO" id="GO:0043065">
    <property type="term" value="P:positive regulation of apoptotic process"/>
    <property type="evidence" value="ECO:0007669"/>
    <property type="project" value="TreeGrafter"/>
</dbReference>
<evidence type="ECO:0000256" key="5">
    <source>
        <dbReference type="ARBA" id="ARBA00022840"/>
    </source>
</evidence>
<keyword evidence="5" id="KW-0067">ATP-binding</keyword>
<dbReference type="OrthoDB" id="2570713at2759"/>
<comment type="caution">
    <text evidence="7">The sequence shown here is derived from an EMBL/GenBank/DDBJ whole genome shotgun (WGS) entry which is preliminary data.</text>
</comment>
<dbReference type="InterPro" id="IPR011009">
    <property type="entry name" value="Kinase-like_dom_sf"/>
</dbReference>
<evidence type="ECO:0000313" key="7">
    <source>
        <dbReference type="EMBL" id="GCC40357.1"/>
    </source>
</evidence>
<keyword evidence="2" id="KW-0808">Transferase</keyword>
<dbReference type="PROSITE" id="PS50011">
    <property type="entry name" value="PROTEIN_KINASE_DOM"/>
    <property type="match status" value="1"/>
</dbReference>
<dbReference type="PANTHER" id="PTHR24342">
    <property type="entry name" value="SERINE/THREONINE-PROTEIN KINASE 17"/>
    <property type="match status" value="1"/>
</dbReference>
<organism evidence="7 8">
    <name type="scientific">Chiloscyllium punctatum</name>
    <name type="common">Brownbanded bambooshark</name>
    <name type="synonym">Hemiscyllium punctatum</name>
    <dbReference type="NCBI Taxonomy" id="137246"/>
    <lineage>
        <taxon>Eukaryota</taxon>
        <taxon>Metazoa</taxon>
        <taxon>Chordata</taxon>
        <taxon>Craniata</taxon>
        <taxon>Vertebrata</taxon>
        <taxon>Chondrichthyes</taxon>
        <taxon>Elasmobranchii</taxon>
        <taxon>Galeomorphii</taxon>
        <taxon>Galeoidea</taxon>
        <taxon>Orectolobiformes</taxon>
        <taxon>Hemiscylliidae</taxon>
        <taxon>Chiloscyllium</taxon>
    </lineage>
</organism>
<dbReference type="GO" id="GO:0005634">
    <property type="term" value="C:nucleus"/>
    <property type="evidence" value="ECO:0007669"/>
    <property type="project" value="TreeGrafter"/>
</dbReference>
<evidence type="ECO:0000256" key="4">
    <source>
        <dbReference type="ARBA" id="ARBA00022777"/>
    </source>
</evidence>
<evidence type="ECO:0000256" key="1">
    <source>
        <dbReference type="ARBA" id="ARBA00022527"/>
    </source>
</evidence>
<keyword evidence="1" id="KW-0723">Serine/threonine-protein kinase</keyword>
<keyword evidence="3" id="KW-0547">Nucleotide-binding</keyword>
<dbReference type="Proteomes" id="UP000287033">
    <property type="component" value="Unassembled WGS sequence"/>
</dbReference>
<accession>A0A401TCK7</accession>
<dbReference type="Pfam" id="PF00069">
    <property type="entry name" value="Pkinase"/>
    <property type="match status" value="1"/>
</dbReference>